<keyword evidence="2 3" id="KW-0443">Lipid metabolism</keyword>
<dbReference type="Pfam" id="PF01734">
    <property type="entry name" value="Patatin"/>
    <property type="match status" value="1"/>
</dbReference>
<dbReference type="Proteomes" id="UP000184130">
    <property type="component" value="Unassembled WGS sequence"/>
</dbReference>
<feature type="short sequence motif" description="GXSXG" evidence="3">
    <location>
        <begin position="44"/>
        <end position="48"/>
    </location>
</feature>
<evidence type="ECO:0000259" key="4">
    <source>
        <dbReference type="PROSITE" id="PS51635"/>
    </source>
</evidence>
<dbReference type="InterPro" id="IPR016035">
    <property type="entry name" value="Acyl_Trfase/lysoPLipase"/>
</dbReference>
<evidence type="ECO:0000313" key="6">
    <source>
        <dbReference type="Proteomes" id="UP000184130"/>
    </source>
</evidence>
<dbReference type="PANTHER" id="PTHR32176">
    <property type="entry name" value="XYLOSE ISOMERASE"/>
    <property type="match status" value="1"/>
</dbReference>
<evidence type="ECO:0000256" key="2">
    <source>
        <dbReference type="ARBA" id="ARBA00023098"/>
    </source>
</evidence>
<reference evidence="5 6" key="1">
    <citation type="submission" date="2016-11" db="EMBL/GenBank/DDBJ databases">
        <authorList>
            <person name="Jaros S."/>
            <person name="Januszkiewicz K."/>
            <person name="Wedrychowicz H."/>
        </authorList>
    </citation>
    <scope>NUCLEOTIDE SEQUENCE [LARGE SCALE GENOMIC DNA]</scope>
    <source>
        <strain evidence="5 6">KHT3</strain>
    </source>
</reference>
<dbReference type="CDD" id="cd07199">
    <property type="entry name" value="Pat17_PNPLA8_PNPLA9_like"/>
    <property type="match status" value="1"/>
</dbReference>
<feature type="short sequence motif" description="DGA/G" evidence="3">
    <location>
        <begin position="182"/>
        <end position="184"/>
    </location>
</feature>
<organism evidence="5 6">
    <name type="scientific">Xylanibacter ruminicola</name>
    <name type="common">Prevotella ruminicola</name>
    <dbReference type="NCBI Taxonomy" id="839"/>
    <lineage>
        <taxon>Bacteria</taxon>
        <taxon>Pseudomonadati</taxon>
        <taxon>Bacteroidota</taxon>
        <taxon>Bacteroidia</taxon>
        <taxon>Bacteroidales</taxon>
        <taxon>Prevotellaceae</taxon>
        <taxon>Xylanibacter</taxon>
    </lineage>
</organism>
<gene>
    <name evidence="5" type="ORF">SAMN05216463_10167</name>
</gene>
<feature type="active site" description="Nucleophile" evidence="3">
    <location>
        <position position="46"/>
    </location>
</feature>
<comment type="similarity">
    <text evidence="1">Belongs to the patatin family.</text>
</comment>
<evidence type="ECO:0000256" key="1">
    <source>
        <dbReference type="ARBA" id="ARBA00010240"/>
    </source>
</evidence>
<evidence type="ECO:0000256" key="3">
    <source>
        <dbReference type="PROSITE-ProRule" id="PRU01161"/>
    </source>
</evidence>
<evidence type="ECO:0000313" key="5">
    <source>
        <dbReference type="EMBL" id="SHK27070.1"/>
    </source>
</evidence>
<dbReference type="GO" id="GO:0016787">
    <property type="term" value="F:hydrolase activity"/>
    <property type="evidence" value="ECO:0007669"/>
    <property type="project" value="UniProtKB-UniRule"/>
</dbReference>
<dbReference type="GO" id="GO:0016042">
    <property type="term" value="P:lipid catabolic process"/>
    <property type="evidence" value="ECO:0007669"/>
    <property type="project" value="UniProtKB-UniRule"/>
</dbReference>
<dbReference type="PANTHER" id="PTHR32176:SF92">
    <property type="entry name" value="XYLOSE ISOMERASE"/>
    <property type="match status" value="1"/>
</dbReference>
<dbReference type="NCBIfam" id="NF041079">
    <property type="entry name" value="CBASS_lipase"/>
    <property type="match status" value="1"/>
</dbReference>
<dbReference type="PROSITE" id="PS51635">
    <property type="entry name" value="PNPLA"/>
    <property type="match status" value="1"/>
</dbReference>
<dbReference type="SUPFAM" id="SSF52151">
    <property type="entry name" value="FabD/lysophospholipase-like"/>
    <property type="match status" value="1"/>
</dbReference>
<proteinExistence type="inferred from homology"/>
<keyword evidence="3" id="KW-0442">Lipid degradation</keyword>
<feature type="domain" description="PNPLA" evidence="4">
    <location>
        <begin position="8"/>
        <end position="195"/>
    </location>
</feature>
<keyword evidence="3" id="KW-0378">Hydrolase</keyword>
<dbReference type="InterPro" id="IPR002641">
    <property type="entry name" value="PNPLA_dom"/>
</dbReference>
<dbReference type="RefSeq" id="WP_073203555.1">
    <property type="nucleotide sequence ID" value="NZ_FRBD01000001.1"/>
</dbReference>
<dbReference type="AlphaFoldDB" id="A0A1M6R3U2"/>
<feature type="active site" description="Proton acceptor" evidence="3">
    <location>
        <position position="182"/>
    </location>
</feature>
<feature type="short sequence motif" description="GXGXXG" evidence="3">
    <location>
        <begin position="12"/>
        <end position="17"/>
    </location>
</feature>
<sequence>MNKPFKVLCIDGGGIKGLYSAELLAKFEQVFGHCVSDCFDMLCGTSTGGIIALAASLKIPMSDVVKFYQEHGPAIFSERTKHKPGGSAYLLLKQIAFGGKYSATPLRSALEGVFKDKKIADSNNFLCIPAYNTLTANPRIFKKDYDNFTEDDRKSYVDVALATSAAPTYLPVMEIEGDQFADGGLWANNPILVALTEYLYKFSQDSRFDGLEILSISSCQKSKGEKHHKLNRAFSDWKNTLFDAYSIGQSKSTMFFLSKLRGCLNFPFEFHRIENIHLSPEQDNIIDMDNASEESMKLLLKIADNTAMNEKMRPEIAHYFKTTKTLNPQNY</sequence>
<dbReference type="Gene3D" id="3.40.1090.10">
    <property type="entry name" value="Cytosolic phospholipase A2 catalytic domain"/>
    <property type="match status" value="1"/>
</dbReference>
<accession>A0A1M6R3U2</accession>
<dbReference type="EMBL" id="FRBD01000001">
    <property type="protein sequence ID" value="SHK27070.1"/>
    <property type="molecule type" value="Genomic_DNA"/>
</dbReference>
<dbReference type="OrthoDB" id="9807112at2"/>
<name>A0A1M6R3U2_XYLRU</name>
<protein>
    <submittedName>
        <fullName evidence="5">Patatin-like phospholipase</fullName>
    </submittedName>
</protein>